<dbReference type="OrthoDB" id="5328922at2759"/>
<dbReference type="Proteomes" id="UP000277580">
    <property type="component" value="Unassembled WGS sequence"/>
</dbReference>
<feature type="transmembrane region" description="Helical" evidence="1">
    <location>
        <begin position="12"/>
        <end position="32"/>
    </location>
</feature>
<keyword evidence="3" id="KW-1185">Reference proteome</keyword>
<dbReference type="InParanoid" id="A0A3N4L272"/>
<evidence type="ECO:0000313" key="2">
    <source>
        <dbReference type="EMBL" id="RPB16914.1"/>
    </source>
</evidence>
<dbReference type="EMBL" id="ML119107">
    <property type="protein sequence ID" value="RPB16914.1"/>
    <property type="molecule type" value="Genomic_DNA"/>
</dbReference>
<keyword evidence="1" id="KW-0472">Membrane</keyword>
<organism evidence="2 3">
    <name type="scientific">Morchella conica CCBAS932</name>
    <dbReference type="NCBI Taxonomy" id="1392247"/>
    <lineage>
        <taxon>Eukaryota</taxon>
        <taxon>Fungi</taxon>
        <taxon>Dikarya</taxon>
        <taxon>Ascomycota</taxon>
        <taxon>Pezizomycotina</taxon>
        <taxon>Pezizomycetes</taxon>
        <taxon>Pezizales</taxon>
        <taxon>Morchellaceae</taxon>
        <taxon>Morchella</taxon>
    </lineage>
</organism>
<protein>
    <submittedName>
        <fullName evidence="2">Uncharacterized protein</fullName>
    </submittedName>
</protein>
<evidence type="ECO:0000256" key="1">
    <source>
        <dbReference type="SAM" id="Phobius"/>
    </source>
</evidence>
<gene>
    <name evidence="2" type="ORF">P167DRAFT_531857</name>
</gene>
<accession>A0A3N4L272</accession>
<name>A0A3N4L272_9PEZI</name>
<sequence>MSSSASSASLQLMLLNILVLSYISTYCADSILARIVNGWILLSSILAFLVSYPSYFSPSTCFRGLTTGL</sequence>
<keyword evidence="1" id="KW-0812">Transmembrane</keyword>
<proteinExistence type="predicted"/>
<dbReference type="AlphaFoldDB" id="A0A3N4L272"/>
<evidence type="ECO:0000313" key="3">
    <source>
        <dbReference type="Proteomes" id="UP000277580"/>
    </source>
</evidence>
<reference evidence="2 3" key="1">
    <citation type="journal article" date="2018" name="Nat. Ecol. Evol.">
        <title>Pezizomycetes genomes reveal the molecular basis of ectomycorrhizal truffle lifestyle.</title>
        <authorList>
            <person name="Murat C."/>
            <person name="Payen T."/>
            <person name="Noel B."/>
            <person name="Kuo A."/>
            <person name="Morin E."/>
            <person name="Chen J."/>
            <person name="Kohler A."/>
            <person name="Krizsan K."/>
            <person name="Balestrini R."/>
            <person name="Da Silva C."/>
            <person name="Montanini B."/>
            <person name="Hainaut M."/>
            <person name="Levati E."/>
            <person name="Barry K.W."/>
            <person name="Belfiori B."/>
            <person name="Cichocki N."/>
            <person name="Clum A."/>
            <person name="Dockter R.B."/>
            <person name="Fauchery L."/>
            <person name="Guy J."/>
            <person name="Iotti M."/>
            <person name="Le Tacon F."/>
            <person name="Lindquist E.A."/>
            <person name="Lipzen A."/>
            <person name="Malagnac F."/>
            <person name="Mello A."/>
            <person name="Molinier V."/>
            <person name="Miyauchi S."/>
            <person name="Poulain J."/>
            <person name="Riccioni C."/>
            <person name="Rubini A."/>
            <person name="Sitrit Y."/>
            <person name="Splivallo R."/>
            <person name="Traeger S."/>
            <person name="Wang M."/>
            <person name="Zifcakova L."/>
            <person name="Wipf D."/>
            <person name="Zambonelli A."/>
            <person name="Paolocci F."/>
            <person name="Nowrousian M."/>
            <person name="Ottonello S."/>
            <person name="Baldrian P."/>
            <person name="Spatafora J.W."/>
            <person name="Henrissat B."/>
            <person name="Nagy L.G."/>
            <person name="Aury J.M."/>
            <person name="Wincker P."/>
            <person name="Grigoriev I.V."/>
            <person name="Bonfante P."/>
            <person name="Martin F.M."/>
        </authorList>
    </citation>
    <scope>NUCLEOTIDE SEQUENCE [LARGE SCALE GENOMIC DNA]</scope>
    <source>
        <strain evidence="2 3">CCBAS932</strain>
    </source>
</reference>
<keyword evidence="1" id="KW-1133">Transmembrane helix</keyword>
<feature type="transmembrane region" description="Helical" evidence="1">
    <location>
        <begin position="38"/>
        <end position="56"/>
    </location>
</feature>